<evidence type="ECO:0000256" key="3">
    <source>
        <dbReference type="ARBA" id="ARBA00022837"/>
    </source>
</evidence>
<dbReference type="Pfam" id="PF13499">
    <property type="entry name" value="EF-hand_7"/>
    <property type="match status" value="2"/>
</dbReference>
<evidence type="ECO:0000313" key="6">
    <source>
        <dbReference type="Proteomes" id="UP001443914"/>
    </source>
</evidence>
<evidence type="ECO:0000313" key="5">
    <source>
        <dbReference type="EMBL" id="KAK9671149.1"/>
    </source>
</evidence>
<organism evidence="5 6">
    <name type="scientific">Saponaria officinalis</name>
    <name type="common">Common soapwort</name>
    <name type="synonym">Lychnis saponaria</name>
    <dbReference type="NCBI Taxonomy" id="3572"/>
    <lineage>
        <taxon>Eukaryota</taxon>
        <taxon>Viridiplantae</taxon>
        <taxon>Streptophyta</taxon>
        <taxon>Embryophyta</taxon>
        <taxon>Tracheophyta</taxon>
        <taxon>Spermatophyta</taxon>
        <taxon>Magnoliopsida</taxon>
        <taxon>eudicotyledons</taxon>
        <taxon>Gunneridae</taxon>
        <taxon>Pentapetalae</taxon>
        <taxon>Caryophyllales</taxon>
        <taxon>Caryophyllaceae</taxon>
        <taxon>Caryophylleae</taxon>
        <taxon>Saponaria</taxon>
    </lineage>
</organism>
<name>A0AAW1H1U0_SAPOF</name>
<evidence type="ECO:0000259" key="4">
    <source>
        <dbReference type="PROSITE" id="PS50222"/>
    </source>
</evidence>
<dbReference type="SUPFAM" id="SSF47473">
    <property type="entry name" value="EF-hand"/>
    <property type="match status" value="1"/>
</dbReference>
<protein>
    <recommendedName>
        <fullName evidence="4">EF-hand domain-containing protein</fullName>
    </recommendedName>
</protein>
<feature type="domain" description="EF-hand" evidence="4">
    <location>
        <begin position="114"/>
        <end position="149"/>
    </location>
</feature>
<feature type="domain" description="EF-hand" evidence="4">
    <location>
        <begin position="76"/>
        <end position="111"/>
    </location>
</feature>
<dbReference type="InterPro" id="IPR011992">
    <property type="entry name" value="EF-hand-dom_pair"/>
</dbReference>
<accession>A0AAW1H1U0</accession>
<feature type="domain" description="EF-hand" evidence="4">
    <location>
        <begin position="151"/>
        <end position="185"/>
    </location>
</feature>
<dbReference type="Proteomes" id="UP001443914">
    <property type="component" value="Unassembled WGS sequence"/>
</dbReference>
<keyword evidence="1" id="KW-0479">Metal-binding</keyword>
<keyword evidence="6" id="KW-1185">Reference proteome</keyword>
<dbReference type="PROSITE" id="PS50222">
    <property type="entry name" value="EF_HAND_2"/>
    <property type="match status" value="3"/>
</dbReference>
<comment type="caution">
    <text evidence="5">The sequence shown here is derived from an EMBL/GenBank/DDBJ whole genome shotgun (WGS) entry which is preliminary data.</text>
</comment>
<sequence length="185" mass="21394">MKQLFKSLSFRPKRLFRTKKPSSNSSTVSRHRDYHRDAVTDAVFKFDVVSAFRLIDRDNNGKIDRYELKSLFNKSLSDEELGEMIDEIDVDGDGCITLDELQTVGSLFESTAREEEDELRAAFDFFDFDHDGRISADELYLGFRKIGDERCTLEDCRRMIEEVDVNKDGIVCFGDFSRMMEVVPA</sequence>
<dbReference type="CDD" id="cd00051">
    <property type="entry name" value="EFh"/>
    <property type="match status" value="1"/>
</dbReference>
<evidence type="ECO:0000256" key="2">
    <source>
        <dbReference type="ARBA" id="ARBA00022737"/>
    </source>
</evidence>
<dbReference type="FunFam" id="1.10.238.10:FF:000178">
    <property type="entry name" value="Calmodulin-2 A"/>
    <property type="match status" value="1"/>
</dbReference>
<evidence type="ECO:0000256" key="1">
    <source>
        <dbReference type="ARBA" id="ARBA00022723"/>
    </source>
</evidence>
<proteinExistence type="predicted"/>
<dbReference type="InterPro" id="IPR018247">
    <property type="entry name" value="EF_Hand_1_Ca_BS"/>
</dbReference>
<reference evidence="5" key="1">
    <citation type="submission" date="2024-03" db="EMBL/GenBank/DDBJ databases">
        <title>WGS assembly of Saponaria officinalis var. Norfolk2.</title>
        <authorList>
            <person name="Jenkins J."/>
            <person name="Shu S."/>
            <person name="Grimwood J."/>
            <person name="Barry K."/>
            <person name="Goodstein D."/>
            <person name="Schmutz J."/>
            <person name="Leebens-Mack J."/>
            <person name="Osbourn A."/>
        </authorList>
    </citation>
    <scope>NUCLEOTIDE SEQUENCE [LARGE SCALE GENOMIC DNA]</scope>
    <source>
        <strain evidence="5">JIC</strain>
    </source>
</reference>
<dbReference type="GO" id="GO:0005509">
    <property type="term" value="F:calcium ion binding"/>
    <property type="evidence" value="ECO:0007669"/>
    <property type="project" value="InterPro"/>
</dbReference>
<dbReference type="Gene3D" id="1.10.238.10">
    <property type="entry name" value="EF-hand"/>
    <property type="match status" value="2"/>
</dbReference>
<dbReference type="SMART" id="SM00054">
    <property type="entry name" value="EFh"/>
    <property type="match status" value="4"/>
</dbReference>
<dbReference type="InterPro" id="IPR002048">
    <property type="entry name" value="EF_hand_dom"/>
</dbReference>
<dbReference type="EMBL" id="JBDFQZ010000012">
    <property type="protein sequence ID" value="KAK9671149.1"/>
    <property type="molecule type" value="Genomic_DNA"/>
</dbReference>
<keyword evidence="3" id="KW-0106">Calcium</keyword>
<dbReference type="GO" id="GO:0043226">
    <property type="term" value="C:organelle"/>
    <property type="evidence" value="ECO:0007669"/>
    <property type="project" value="UniProtKB-ARBA"/>
</dbReference>
<dbReference type="PROSITE" id="PS00018">
    <property type="entry name" value="EF_HAND_1"/>
    <property type="match status" value="3"/>
</dbReference>
<dbReference type="PANTHER" id="PTHR10891">
    <property type="entry name" value="EF-HAND CALCIUM-BINDING DOMAIN CONTAINING PROTEIN"/>
    <property type="match status" value="1"/>
</dbReference>
<dbReference type="AlphaFoldDB" id="A0AAW1H1U0"/>
<dbReference type="InterPro" id="IPR039647">
    <property type="entry name" value="EF_hand_pair_protein_CML-like"/>
</dbReference>
<gene>
    <name evidence="5" type="ORF">RND81_12G009400</name>
</gene>
<keyword evidence="2" id="KW-0677">Repeat</keyword>